<dbReference type="AlphaFoldDB" id="A0A7I7TAP4"/>
<sequence>MTIRAHAPAAEATVAYVKVVGPTPRIIPVEHELLAFAVSWLPYGGGPVDEIWINFGMTPDRYRQRLRELIEKHLEHIHPTTAERLLRTECGLSHLSASEVLAQRANPLVVLAASTPADDPRRIHP</sequence>
<dbReference type="Pfam" id="PF11662">
    <property type="entry name" value="DUF3263"/>
    <property type="match status" value="1"/>
</dbReference>
<dbReference type="EMBL" id="AP022596">
    <property type="protein sequence ID" value="BBY65551.1"/>
    <property type="molecule type" value="Genomic_DNA"/>
</dbReference>
<organism evidence="1 2">
    <name type="scientific">Mycolicibacterium helvum</name>
    <dbReference type="NCBI Taxonomy" id="1534349"/>
    <lineage>
        <taxon>Bacteria</taxon>
        <taxon>Bacillati</taxon>
        <taxon>Actinomycetota</taxon>
        <taxon>Actinomycetes</taxon>
        <taxon>Mycobacteriales</taxon>
        <taxon>Mycobacteriaceae</taxon>
        <taxon>Mycolicibacterium</taxon>
    </lineage>
</organism>
<evidence type="ECO:0000313" key="2">
    <source>
        <dbReference type="Proteomes" id="UP000467148"/>
    </source>
</evidence>
<protein>
    <submittedName>
        <fullName evidence="1">Uncharacterized protein</fullName>
    </submittedName>
</protein>
<dbReference type="RefSeq" id="WP_163749618.1">
    <property type="nucleotide sequence ID" value="NZ_AP022596.1"/>
</dbReference>
<dbReference type="InterPro" id="IPR021678">
    <property type="entry name" value="DUF3263"/>
</dbReference>
<evidence type="ECO:0000313" key="1">
    <source>
        <dbReference type="EMBL" id="BBY65551.1"/>
    </source>
</evidence>
<keyword evidence="2" id="KW-1185">Reference proteome</keyword>
<dbReference type="Proteomes" id="UP000467148">
    <property type="component" value="Chromosome"/>
</dbReference>
<gene>
    <name evidence="1" type="ORF">MHEL_37940</name>
</gene>
<dbReference type="KEGG" id="mhev:MHEL_37940"/>
<name>A0A7I7TAP4_9MYCO</name>
<accession>A0A7I7TAP4</accession>
<proteinExistence type="predicted"/>
<reference evidence="1 2" key="1">
    <citation type="journal article" date="2019" name="Emerg. Microbes Infect.">
        <title>Comprehensive subspecies identification of 175 nontuberculous mycobacteria species based on 7547 genomic profiles.</title>
        <authorList>
            <person name="Matsumoto Y."/>
            <person name="Kinjo T."/>
            <person name="Motooka D."/>
            <person name="Nabeya D."/>
            <person name="Jung N."/>
            <person name="Uechi K."/>
            <person name="Horii T."/>
            <person name="Iida T."/>
            <person name="Fujita J."/>
            <person name="Nakamura S."/>
        </authorList>
    </citation>
    <scope>NUCLEOTIDE SEQUENCE [LARGE SCALE GENOMIC DNA]</scope>
    <source>
        <strain evidence="1 2">JCM 30396</strain>
    </source>
</reference>